<dbReference type="SUPFAM" id="SSF160544">
    <property type="entry name" value="EscU C-terminal domain-like"/>
    <property type="match status" value="1"/>
</dbReference>
<evidence type="ECO:0000256" key="10">
    <source>
        <dbReference type="ARBA" id="ARBA00023136"/>
    </source>
</evidence>
<feature type="transmembrane region" description="Helical" evidence="13">
    <location>
        <begin position="46"/>
        <end position="66"/>
    </location>
</feature>
<dbReference type="Gene3D" id="3.40.1690.10">
    <property type="entry name" value="secretion proteins EscU"/>
    <property type="match status" value="1"/>
</dbReference>
<evidence type="ECO:0000256" key="5">
    <source>
        <dbReference type="ARBA" id="ARBA00022475"/>
    </source>
</evidence>
<accession>A0A1T4M6K3</accession>
<dbReference type="Pfam" id="PF01312">
    <property type="entry name" value="Bac_export_2"/>
    <property type="match status" value="1"/>
</dbReference>
<evidence type="ECO:0000313" key="14">
    <source>
        <dbReference type="EMBL" id="SJZ62408.1"/>
    </source>
</evidence>
<comment type="similarity">
    <text evidence="2 13">Belongs to the type III secretion exporter family.</text>
</comment>
<keyword evidence="11 13" id="KW-1006">Bacterial flagellum protein export</keyword>
<evidence type="ECO:0000313" key="15">
    <source>
        <dbReference type="Proteomes" id="UP000190423"/>
    </source>
</evidence>
<evidence type="ECO:0000256" key="12">
    <source>
        <dbReference type="ARBA" id="ARBA00025078"/>
    </source>
</evidence>
<dbReference type="EMBL" id="FUWG01000014">
    <property type="protein sequence ID" value="SJZ62408.1"/>
    <property type="molecule type" value="Genomic_DNA"/>
</dbReference>
<evidence type="ECO:0000256" key="7">
    <source>
        <dbReference type="ARBA" id="ARBA00022795"/>
    </source>
</evidence>
<evidence type="ECO:0000256" key="4">
    <source>
        <dbReference type="ARBA" id="ARBA00022448"/>
    </source>
</evidence>
<dbReference type="PRINTS" id="PR00950">
    <property type="entry name" value="TYPE3IMSPROT"/>
</dbReference>
<feature type="transmembrane region" description="Helical" evidence="13">
    <location>
        <begin position="152"/>
        <end position="174"/>
    </location>
</feature>
<keyword evidence="5 13" id="KW-1003">Cell membrane</keyword>
<dbReference type="Proteomes" id="UP000190423">
    <property type="component" value="Unassembled WGS sequence"/>
</dbReference>
<dbReference type="GO" id="GO:0044780">
    <property type="term" value="P:bacterial-type flagellum assembly"/>
    <property type="evidence" value="ECO:0007669"/>
    <property type="project" value="InterPro"/>
</dbReference>
<dbReference type="RefSeq" id="WP_234975419.1">
    <property type="nucleotide sequence ID" value="NZ_FUWG01000014.1"/>
</dbReference>
<dbReference type="InterPro" id="IPR029025">
    <property type="entry name" value="T3SS_substrate_exporter_C"/>
</dbReference>
<evidence type="ECO:0000256" key="2">
    <source>
        <dbReference type="ARBA" id="ARBA00010690"/>
    </source>
</evidence>
<keyword evidence="8 13" id="KW-0653">Protein transport</keyword>
<evidence type="ECO:0000256" key="9">
    <source>
        <dbReference type="ARBA" id="ARBA00022989"/>
    </source>
</evidence>
<dbReference type="Gene3D" id="6.10.250.2080">
    <property type="match status" value="1"/>
</dbReference>
<evidence type="ECO:0000256" key="13">
    <source>
        <dbReference type="RuleBase" id="RU364091"/>
    </source>
</evidence>
<evidence type="ECO:0000256" key="8">
    <source>
        <dbReference type="ARBA" id="ARBA00022927"/>
    </source>
</evidence>
<evidence type="ECO:0000256" key="6">
    <source>
        <dbReference type="ARBA" id="ARBA00022692"/>
    </source>
</evidence>
<name>A0A1T4M6K3_TREPO</name>
<comment type="subcellular location">
    <subcellularLocation>
        <location evidence="1">Cell membrane</location>
        <topology evidence="1">Multi-pass membrane protein</topology>
    </subcellularLocation>
</comment>
<feature type="transmembrane region" description="Helical" evidence="13">
    <location>
        <begin position="94"/>
        <end position="116"/>
    </location>
</feature>
<keyword evidence="6 13" id="KW-0812">Transmembrane</keyword>
<keyword evidence="15" id="KW-1185">Reference proteome</keyword>
<evidence type="ECO:0000256" key="3">
    <source>
        <dbReference type="ARBA" id="ARBA00021622"/>
    </source>
</evidence>
<proteinExistence type="inferred from homology"/>
<keyword evidence="14" id="KW-0966">Cell projection</keyword>
<dbReference type="STRING" id="261392.SAMN02745149_01854"/>
<keyword evidence="14" id="KW-0282">Flagellum</keyword>
<dbReference type="AlphaFoldDB" id="A0A1T4M6K3"/>
<keyword evidence="10 13" id="KW-0472">Membrane</keyword>
<evidence type="ECO:0000256" key="1">
    <source>
        <dbReference type="ARBA" id="ARBA00004651"/>
    </source>
</evidence>
<sequence length="366" mass="41726">MSFQDIDLQWFAAEDEGRTEEPSEYKLRKAREEGRIPKSQDLNSSVVFFVTVILLIFLAKSIFISCTEIMRIFFTRCTENNVASPFFAYVFFRYFMKIILPVSLSGITAAVLSNIIQNKGFLFTFKTITPKFSKIIPKFGEYFKNTLFSVKGVFNIVKSLGKVAVIVVIAYLLLKKDIPDLLMAIKSASISLAVTKIAEMAAQLIVIAAVIFILISIPDYFVNRREFMESMKMTKYEVKQEYKEMEGDPEVKGRLEQAQRQMMTQNMPKAVRESDVVITNPTHFAVSMKYERGVDDAPKVTAKGADEIAFQIRRIAAENNVPVVENRPLARGLYTDTEVGDIIPDKYLRVLADVYAEIMKYNSKKY</sequence>
<protein>
    <recommendedName>
        <fullName evidence="3 13">Flagellar biosynthetic protein FlhB</fullName>
    </recommendedName>
</protein>
<comment type="function">
    <text evidence="12 13">Required for formation of the rod structure in the basal body of the flagellar apparatus. Together with FliI and FliH, may constitute the export apparatus of flagellin.</text>
</comment>
<dbReference type="InterPro" id="IPR006135">
    <property type="entry name" value="T3SS_substrate_exporter"/>
</dbReference>
<dbReference type="InterPro" id="IPR006136">
    <property type="entry name" value="FlhB"/>
</dbReference>
<dbReference type="PANTHER" id="PTHR30531">
    <property type="entry name" value="FLAGELLAR BIOSYNTHETIC PROTEIN FLHB"/>
    <property type="match status" value="1"/>
</dbReference>
<keyword evidence="7 13" id="KW-1005">Bacterial flagellum biogenesis</keyword>
<dbReference type="GeneID" id="78317135"/>
<dbReference type="NCBIfam" id="TIGR00328">
    <property type="entry name" value="flhB"/>
    <property type="match status" value="1"/>
</dbReference>
<reference evidence="14 15" key="1">
    <citation type="submission" date="2017-02" db="EMBL/GenBank/DDBJ databases">
        <authorList>
            <person name="Peterson S.W."/>
        </authorList>
    </citation>
    <scope>NUCLEOTIDE SEQUENCE [LARGE SCALE GENOMIC DNA]</scope>
    <source>
        <strain evidence="14 15">ATCC BAA-908</strain>
    </source>
</reference>
<dbReference type="GO" id="GO:0009306">
    <property type="term" value="P:protein secretion"/>
    <property type="evidence" value="ECO:0007669"/>
    <property type="project" value="InterPro"/>
</dbReference>
<keyword evidence="9 13" id="KW-1133">Transmembrane helix</keyword>
<evidence type="ECO:0000256" key="11">
    <source>
        <dbReference type="ARBA" id="ARBA00023225"/>
    </source>
</evidence>
<organism evidence="14 15">
    <name type="scientific">Treponema porcinum</name>
    <dbReference type="NCBI Taxonomy" id="261392"/>
    <lineage>
        <taxon>Bacteria</taxon>
        <taxon>Pseudomonadati</taxon>
        <taxon>Spirochaetota</taxon>
        <taxon>Spirochaetia</taxon>
        <taxon>Spirochaetales</taxon>
        <taxon>Treponemataceae</taxon>
        <taxon>Treponema</taxon>
    </lineage>
</organism>
<keyword evidence="4 13" id="KW-0813">Transport</keyword>
<dbReference type="GO" id="GO:0005886">
    <property type="term" value="C:plasma membrane"/>
    <property type="evidence" value="ECO:0007669"/>
    <property type="project" value="UniProtKB-SubCell"/>
</dbReference>
<feature type="transmembrane region" description="Helical" evidence="13">
    <location>
        <begin position="204"/>
        <end position="222"/>
    </location>
</feature>
<gene>
    <name evidence="13" type="primary">flhB</name>
    <name evidence="14" type="ORF">SAMN02745149_01854</name>
</gene>
<keyword evidence="14" id="KW-0969">Cilium</keyword>
<dbReference type="PANTHER" id="PTHR30531:SF12">
    <property type="entry name" value="FLAGELLAR BIOSYNTHETIC PROTEIN FLHB"/>
    <property type="match status" value="1"/>
</dbReference>